<evidence type="ECO:0000313" key="2">
    <source>
        <dbReference type="Proteomes" id="UP000467249"/>
    </source>
</evidence>
<protein>
    <submittedName>
        <fullName evidence="1">Uncharacterized protein</fullName>
    </submittedName>
</protein>
<organism evidence="1 2">
    <name type="scientific">Mycolicibacterium anyangense</name>
    <dbReference type="NCBI Taxonomy" id="1431246"/>
    <lineage>
        <taxon>Bacteria</taxon>
        <taxon>Bacillati</taxon>
        <taxon>Actinomycetota</taxon>
        <taxon>Actinomycetes</taxon>
        <taxon>Mycobacteriales</taxon>
        <taxon>Mycobacteriaceae</taxon>
        <taxon>Mycolicibacterium</taxon>
    </lineage>
</organism>
<proteinExistence type="predicted"/>
<dbReference type="Proteomes" id="UP000467249">
    <property type="component" value="Chromosome"/>
</dbReference>
<gene>
    <name evidence="1" type="ORF">MANY_35510</name>
</gene>
<dbReference type="KEGG" id="many:MANY_35510"/>
<dbReference type="EMBL" id="AP022620">
    <property type="protein sequence ID" value="BBZ78214.1"/>
    <property type="molecule type" value="Genomic_DNA"/>
</dbReference>
<sequence length="90" mass="8688">MAVLPAPMAKASPKIPAEVAVAPGPNATANPSKPVDEQLADPVCMFSAPKATQPSAAFAGAGAEIASVAAAAAPIISAPIRRAPSATAVC</sequence>
<evidence type="ECO:0000313" key="1">
    <source>
        <dbReference type="EMBL" id="BBZ78214.1"/>
    </source>
</evidence>
<keyword evidence="2" id="KW-1185">Reference proteome</keyword>
<reference evidence="1 2" key="1">
    <citation type="journal article" date="2019" name="Emerg. Microbes Infect.">
        <title>Comprehensive subspecies identification of 175 nontuberculous mycobacteria species based on 7547 genomic profiles.</title>
        <authorList>
            <person name="Matsumoto Y."/>
            <person name="Kinjo T."/>
            <person name="Motooka D."/>
            <person name="Nabeya D."/>
            <person name="Jung N."/>
            <person name="Uechi K."/>
            <person name="Horii T."/>
            <person name="Iida T."/>
            <person name="Fujita J."/>
            <person name="Nakamura S."/>
        </authorList>
    </citation>
    <scope>NUCLEOTIDE SEQUENCE [LARGE SCALE GENOMIC DNA]</scope>
    <source>
        <strain evidence="1 2">JCM 30275</strain>
    </source>
</reference>
<name>A0A6N4WDM3_9MYCO</name>
<accession>A0A6N4WDM3</accession>
<dbReference type="AlphaFoldDB" id="A0A6N4WDM3"/>